<comment type="similarity">
    <text evidence="1">Belongs to the SPATS2 family.</text>
</comment>
<dbReference type="InterPro" id="IPR009816">
    <property type="entry name" value="SPATS2-like"/>
</dbReference>
<feature type="region of interest" description="Disordered" evidence="2">
    <location>
        <begin position="395"/>
        <end position="435"/>
    </location>
</feature>
<evidence type="ECO:0000256" key="2">
    <source>
        <dbReference type="SAM" id="MobiDB-lite"/>
    </source>
</evidence>
<dbReference type="PANTHER" id="PTHR15623">
    <property type="entry name" value="SPERMATOGENESIS-ASSOCIATED SERINE-RICH PROTEIN 2-RELATED"/>
    <property type="match status" value="1"/>
</dbReference>
<dbReference type="InterPro" id="IPR009060">
    <property type="entry name" value="UBA-like_sf"/>
</dbReference>
<name>A0A8J2LY67_9BILA</name>
<dbReference type="AlphaFoldDB" id="A0A8J2LY67"/>
<dbReference type="Pfam" id="PF07139">
    <property type="entry name" value="SPATS2-like"/>
    <property type="match status" value="1"/>
</dbReference>
<protein>
    <submittedName>
        <fullName evidence="3">Uncharacterized protein</fullName>
    </submittedName>
</protein>
<dbReference type="SUPFAM" id="SSF46934">
    <property type="entry name" value="UBA-like"/>
    <property type="match status" value="1"/>
</dbReference>
<keyword evidence="4" id="KW-1185">Reference proteome</keyword>
<organism evidence="3 4">
    <name type="scientific">Cercopithifilaria johnstoni</name>
    <dbReference type="NCBI Taxonomy" id="2874296"/>
    <lineage>
        <taxon>Eukaryota</taxon>
        <taxon>Metazoa</taxon>
        <taxon>Ecdysozoa</taxon>
        <taxon>Nematoda</taxon>
        <taxon>Chromadorea</taxon>
        <taxon>Rhabditida</taxon>
        <taxon>Spirurina</taxon>
        <taxon>Spiruromorpha</taxon>
        <taxon>Filarioidea</taxon>
        <taxon>Onchocercidae</taxon>
        <taxon>Cercopithifilaria</taxon>
    </lineage>
</organism>
<dbReference type="GO" id="GO:0005737">
    <property type="term" value="C:cytoplasm"/>
    <property type="evidence" value="ECO:0007669"/>
    <property type="project" value="TreeGrafter"/>
</dbReference>
<dbReference type="OrthoDB" id="6136201at2759"/>
<sequence>MSMQQHRNEEKVMEEAVAKVREVVHTASKNDIILALHNFDFDINKTIQAFYDDGAQSALSSWKRSGTSNKKNQKKKKMAKDQVVTAATASTPSCTCAPRSGPRALNGMVSSPVISGIVEAAIPGSRSETIPLSTSESRKLVASAGATKISSASSIRSKSAALSAAGLKDHDRQIEKVETVFENQLSIAEEDVRNSFKCIRQLLVERENHLLAELQRTHDEGTRFFNERRLQSCELYDRAKRMSAMSDREQAELRDEIARFNAEKQNEEGIALATRFHCDSAQLVKLVKNFGEVVAVNSTARNETNLVVRQAGIAASTYVMKHSTSYSSIVSSLGEDSGLGQISPDGNEDRKNVAEISNGGILMKSDALTTEQLADLNKKLQESLKAQGIDASILSGIGSRNGMPIRRRPPGGRRTGQSNSARGGRGRIQYNSGSSKTSLVRVPDLFILES</sequence>
<evidence type="ECO:0000313" key="3">
    <source>
        <dbReference type="EMBL" id="CAG9535440.1"/>
    </source>
</evidence>
<proteinExistence type="inferred from homology"/>
<gene>
    <name evidence="3" type="ORF">CJOHNSTONI_LOCUS5468</name>
</gene>
<comment type="caution">
    <text evidence="3">The sequence shown here is derived from an EMBL/GenBank/DDBJ whole genome shotgun (WGS) entry which is preliminary data.</text>
</comment>
<evidence type="ECO:0000256" key="1">
    <source>
        <dbReference type="ARBA" id="ARBA00007105"/>
    </source>
</evidence>
<dbReference type="PANTHER" id="PTHR15623:SF11">
    <property type="entry name" value="SPERMATOGENESIS-ASSOCIATED SERINE-RICH PROTEIN 2"/>
    <property type="match status" value="1"/>
</dbReference>
<dbReference type="EMBL" id="CAKAEH010001377">
    <property type="protein sequence ID" value="CAG9535440.1"/>
    <property type="molecule type" value="Genomic_DNA"/>
</dbReference>
<accession>A0A8J2LY67</accession>
<dbReference type="Proteomes" id="UP000746747">
    <property type="component" value="Unassembled WGS sequence"/>
</dbReference>
<evidence type="ECO:0000313" key="4">
    <source>
        <dbReference type="Proteomes" id="UP000746747"/>
    </source>
</evidence>
<feature type="region of interest" description="Disordered" evidence="2">
    <location>
        <begin position="61"/>
        <end position="80"/>
    </location>
</feature>
<reference evidence="3" key="1">
    <citation type="submission" date="2021-09" db="EMBL/GenBank/DDBJ databases">
        <authorList>
            <consortium name="Pathogen Informatics"/>
        </authorList>
    </citation>
    <scope>NUCLEOTIDE SEQUENCE</scope>
</reference>